<organism evidence="5 6">
    <name type="scientific">Dechloromonas agitata</name>
    <dbReference type="NCBI Taxonomy" id="73030"/>
    <lineage>
        <taxon>Bacteria</taxon>
        <taxon>Pseudomonadati</taxon>
        <taxon>Pseudomonadota</taxon>
        <taxon>Betaproteobacteria</taxon>
        <taxon>Rhodocyclales</taxon>
        <taxon>Azonexaceae</taxon>
        <taxon>Dechloromonas</taxon>
    </lineage>
</organism>
<dbReference type="InterPro" id="IPR050417">
    <property type="entry name" value="Sugar_Epim/Isomerase"/>
</dbReference>
<dbReference type="Proteomes" id="UP000718593">
    <property type="component" value="Unassembled WGS sequence"/>
</dbReference>
<dbReference type="EC" id="5.3.1.22" evidence="5"/>
<evidence type="ECO:0000313" key="6">
    <source>
        <dbReference type="Proteomes" id="UP000718593"/>
    </source>
</evidence>
<dbReference type="SUPFAM" id="SSF51658">
    <property type="entry name" value="Xylose isomerase-like"/>
    <property type="match status" value="1"/>
</dbReference>
<dbReference type="GO" id="GO:0008903">
    <property type="term" value="F:hydroxypyruvate isomerase activity"/>
    <property type="evidence" value="ECO:0007669"/>
    <property type="project" value="UniProtKB-EC"/>
</dbReference>
<proteinExistence type="inferred from homology"/>
<evidence type="ECO:0000256" key="3">
    <source>
        <dbReference type="PIRSR" id="PIRSR006241-50"/>
    </source>
</evidence>
<evidence type="ECO:0000259" key="4">
    <source>
        <dbReference type="Pfam" id="PF01261"/>
    </source>
</evidence>
<dbReference type="InterPro" id="IPR036237">
    <property type="entry name" value="Xyl_isomerase-like_sf"/>
</dbReference>
<dbReference type="Gene3D" id="3.20.20.150">
    <property type="entry name" value="Divalent-metal-dependent TIM barrel enzymes"/>
    <property type="match status" value="1"/>
</dbReference>
<feature type="domain" description="Xylose isomerase-like TIM barrel" evidence="4">
    <location>
        <begin position="21"/>
        <end position="254"/>
    </location>
</feature>
<dbReference type="PIRSF" id="PIRSF006241">
    <property type="entry name" value="HyI"/>
    <property type="match status" value="1"/>
</dbReference>
<dbReference type="PANTHER" id="PTHR43489:SF13">
    <property type="entry name" value="HYDROXYPYRUVATE ISOMERASE"/>
    <property type="match status" value="1"/>
</dbReference>
<name>A0A930BQS7_9RHOO</name>
<dbReference type="AlphaFoldDB" id="A0A930BQS7"/>
<feature type="active site" description="Proton donor/acceptor" evidence="3">
    <location>
        <position position="241"/>
    </location>
</feature>
<dbReference type="NCBIfam" id="NF043033">
    <property type="entry name" value="OxoTetrIsom"/>
    <property type="match status" value="1"/>
</dbReference>
<evidence type="ECO:0000256" key="1">
    <source>
        <dbReference type="ARBA" id="ARBA00023235"/>
    </source>
</evidence>
<reference evidence="5" key="1">
    <citation type="submission" date="2020-04" db="EMBL/GenBank/DDBJ databases">
        <title>Deep metagenomics examines the oral microbiome during advanced dental caries in children, revealing novel taxa and co-occurrences with host molecules.</title>
        <authorList>
            <person name="Baker J.L."/>
            <person name="Morton J.T."/>
            <person name="Dinis M."/>
            <person name="Alvarez R."/>
            <person name="Tran N.C."/>
            <person name="Knight R."/>
            <person name="Edlund A."/>
        </authorList>
    </citation>
    <scope>NUCLEOTIDE SEQUENCE</scope>
    <source>
        <strain evidence="5">JCVI_32_bin.24</strain>
    </source>
</reference>
<dbReference type="InterPro" id="IPR026040">
    <property type="entry name" value="HyI-like"/>
</dbReference>
<dbReference type="Pfam" id="PF01261">
    <property type="entry name" value="AP_endonuc_2"/>
    <property type="match status" value="1"/>
</dbReference>
<dbReference type="FunFam" id="3.20.20.150:FF:000007">
    <property type="entry name" value="Hydroxypyruvate isomerase"/>
    <property type="match status" value="1"/>
</dbReference>
<dbReference type="InterPro" id="IPR053398">
    <property type="entry name" value="HPT_OtnI_isomerases"/>
</dbReference>
<feature type="active site" description="Proton donor/acceptor" evidence="3">
    <location>
        <position position="143"/>
    </location>
</feature>
<accession>A0A930BQS7</accession>
<dbReference type="GO" id="GO:0046487">
    <property type="term" value="P:glyoxylate metabolic process"/>
    <property type="evidence" value="ECO:0007669"/>
    <property type="project" value="TreeGrafter"/>
</dbReference>
<comment type="similarity">
    <text evidence="2">Belongs to the hyi family.</text>
</comment>
<dbReference type="InterPro" id="IPR017643">
    <property type="entry name" value="Hydroxypyruvate_isomerase"/>
</dbReference>
<evidence type="ECO:0000313" key="5">
    <source>
        <dbReference type="EMBL" id="MBF1164002.1"/>
    </source>
</evidence>
<dbReference type="NCBIfam" id="TIGR03234">
    <property type="entry name" value="OH-pyruv-isom"/>
    <property type="match status" value="1"/>
</dbReference>
<dbReference type="RefSeq" id="WP_027456235.1">
    <property type="nucleotide sequence ID" value="NZ_JARBJQ010000016.1"/>
</dbReference>
<dbReference type="PANTHER" id="PTHR43489">
    <property type="entry name" value="ISOMERASE"/>
    <property type="match status" value="1"/>
</dbReference>
<protein>
    <submittedName>
        <fullName evidence="5">Hydroxypyruvate isomerase</fullName>
        <ecNumber evidence="5">5.3.1.22</ecNumber>
    </submittedName>
</protein>
<comment type="caution">
    <text evidence="5">The sequence shown here is derived from an EMBL/GenBank/DDBJ whole genome shotgun (WGS) entry which is preliminary data.</text>
</comment>
<dbReference type="EMBL" id="JABZMI010000030">
    <property type="protein sequence ID" value="MBF1164002.1"/>
    <property type="molecule type" value="Genomic_DNA"/>
</dbReference>
<dbReference type="InterPro" id="IPR013022">
    <property type="entry name" value="Xyl_isomerase-like_TIM-brl"/>
</dbReference>
<sequence>MPKFAANLSFLFTDHAFRERFRLAAAAGFQGVEYLFPYDWPAHDVAEWLQAADVEQVLFNLPPGDWAAGERGLACLPDRHSEFAEGVEQALNYAMLLDCERVHCMAGLRPWGISEEALEANYVANLRFAADRFATVGATVMIEPINSRIDMPGYWLDSIDKALRLIETIDRSNVRLQLDIYHAQIIQGDLARTIEENIAQIGHVQIADNPGRHEPGTGEINYPFLFSVLEKVGYAGWIGCEYKPLTTTEAGLGWRPK</sequence>
<gene>
    <name evidence="5" type="primary">hyi</name>
    <name evidence="5" type="ORF">HXL68_03070</name>
</gene>
<keyword evidence="1 2" id="KW-0413">Isomerase</keyword>
<evidence type="ECO:0000256" key="2">
    <source>
        <dbReference type="PIRNR" id="PIRNR006241"/>
    </source>
</evidence>